<feature type="binding site" evidence="2">
    <location>
        <position position="120"/>
    </location>
    <ligand>
        <name>Mg(2+)</name>
        <dbReference type="ChEBI" id="CHEBI:18420"/>
        <label>1</label>
    </ligand>
</feature>
<evidence type="ECO:0000256" key="1">
    <source>
        <dbReference type="ARBA" id="ARBA00022977"/>
    </source>
</evidence>
<dbReference type="GO" id="GO:0009228">
    <property type="term" value="P:thiamine biosynthetic process"/>
    <property type="evidence" value="ECO:0007669"/>
    <property type="project" value="UniProtKB-KW"/>
</dbReference>
<feature type="binding site" evidence="2">
    <location>
        <position position="144"/>
    </location>
    <ligand>
        <name>ATP</name>
        <dbReference type="ChEBI" id="CHEBI:30616"/>
    </ligand>
</feature>
<dbReference type="Gene3D" id="3.90.650.10">
    <property type="entry name" value="PurM-like C-terminal domain"/>
    <property type="match status" value="1"/>
</dbReference>
<dbReference type="GO" id="GO:0009030">
    <property type="term" value="F:thiamine-phosphate kinase activity"/>
    <property type="evidence" value="ECO:0007669"/>
    <property type="project" value="UniProtKB-UniRule"/>
</dbReference>
<dbReference type="InterPro" id="IPR036921">
    <property type="entry name" value="PurM-like_N_sf"/>
</dbReference>
<evidence type="ECO:0000313" key="5">
    <source>
        <dbReference type="EMBL" id="CAA6827247.1"/>
    </source>
</evidence>
<keyword evidence="2" id="KW-0479">Metal-binding</keyword>
<dbReference type="PANTHER" id="PTHR30270:SF0">
    <property type="entry name" value="THIAMINE-MONOPHOSPHATE KINASE"/>
    <property type="match status" value="1"/>
</dbReference>
<feature type="binding site" evidence="2">
    <location>
        <position position="259"/>
    </location>
    <ligand>
        <name>substrate</name>
    </ligand>
</feature>
<feature type="binding site" evidence="2">
    <location>
        <position position="73"/>
    </location>
    <ligand>
        <name>Mg(2+)</name>
        <dbReference type="ChEBI" id="CHEBI:18420"/>
        <label>2</label>
    </ligand>
</feature>
<evidence type="ECO:0000256" key="2">
    <source>
        <dbReference type="HAMAP-Rule" id="MF_02128"/>
    </source>
</evidence>
<dbReference type="GO" id="GO:0005524">
    <property type="term" value="F:ATP binding"/>
    <property type="evidence" value="ECO:0007669"/>
    <property type="project" value="UniProtKB-UniRule"/>
</dbReference>
<feature type="binding site" evidence="2">
    <location>
        <position position="312"/>
    </location>
    <ligand>
        <name>substrate</name>
    </ligand>
</feature>
<feature type="binding site" evidence="2">
    <location>
        <begin position="119"/>
        <end position="120"/>
    </location>
    <ligand>
        <name>ATP</name>
        <dbReference type="ChEBI" id="CHEBI:30616"/>
    </ligand>
</feature>
<feature type="binding site" evidence="2">
    <location>
        <position position="212"/>
    </location>
    <ligand>
        <name>Mg(2+)</name>
        <dbReference type="ChEBI" id="CHEBI:18420"/>
        <label>5</label>
    </ligand>
</feature>
<comment type="miscellaneous">
    <text evidence="2">Reaction mechanism of ThiL seems to utilize a direct, inline transfer of the gamma-phosphate of ATP to TMP rather than a phosphorylated enzyme intermediate.</text>
</comment>
<accession>A0A6S6UAE8</accession>
<dbReference type="UniPathway" id="UPA00060">
    <property type="reaction ID" value="UER00142"/>
</dbReference>
<keyword evidence="2 5" id="KW-0418">Kinase</keyword>
<feature type="binding site" evidence="2">
    <location>
        <position position="73"/>
    </location>
    <ligand>
        <name>Mg(2+)</name>
        <dbReference type="ChEBI" id="CHEBI:18420"/>
        <label>3</label>
    </ligand>
</feature>
<keyword evidence="2" id="KW-0067">ATP-binding</keyword>
<feature type="binding site" evidence="2">
    <location>
        <position position="28"/>
    </location>
    <ligand>
        <name>Mg(2+)</name>
        <dbReference type="ChEBI" id="CHEBI:18420"/>
        <label>3</label>
    </ligand>
</feature>
<proteinExistence type="inferred from homology"/>
<organism evidence="5">
    <name type="scientific">uncultured Thiotrichaceae bacterium</name>
    <dbReference type="NCBI Taxonomy" id="298394"/>
    <lineage>
        <taxon>Bacteria</taxon>
        <taxon>Pseudomonadati</taxon>
        <taxon>Pseudomonadota</taxon>
        <taxon>Gammaproteobacteria</taxon>
        <taxon>Thiotrichales</taxon>
        <taxon>Thiotrichaceae</taxon>
        <taxon>environmental samples</taxon>
    </lineage>
</organism>
<dbReference type="InterPro" id="IPR016188">
    <property type="entry name" value="PurM-like_N"/>
</dbReference>
<feature type="binding site" evidence="2">
    <location>
        <position position="209"/>
    </location>
    <ligand>
        <name>Mg(2+)</name>
        <dbReference type="ChEBI" id="CHEBI:18420"/>
        <label>3</label>
    </ligand>
</feature>
<dbReference type="Gene3D" id="3.30.1330.10">
    <property type="entry name" value="PurM-like, N-terminal domain"/>
    <property type="match status" value="1"/>
</dbReference>
<dbReference type="InterPro" id="IPR006283">
    <property type="entry name" value="ThiL-like"/>
</dbReference>
<dbReference type="SUPFAM" id="SSF55326">
    <property type="entry name" value="PurM N-terminal domain-like"/>
    <property type="match status" value="1"/>
</dbReference>
<comment type="similarity">
    <text evidence="2">Belongs to the thiamine-monophosphate kinase family.</text>
</comment>
<keyword evidence="2" id="KW-0547">Nucleotide-binding</keyword>
<gene>
    <name evidence="2" type="primary">thiL</name>
    <name evidence="5" type="ORF">HELGO_WM8372</name>
</gene>
<comment type="pathway">
    <text evidence="2">Cofactor biosynthesis; thiamine diphosphate biosynthesis; thiamine diphosphate from thiamine phosphate: step 1/1.</text>
</comment>
<dbReference type="Pfam" id="PF00586">
    <property type="entry name" value="AIRS"/>
    <property type="match status" value="1"/>
</dbReference>
<comment type="catalytic activity">
    <reaction evidence="2">
        <text>thiamine phosphate + ATP = thiamine diphosphate + ADP</text>
        <dbReference type="Rhea" id="RHEA:15913"/>
        <dbReference type="ChEBI" id="CHEBI:30616"/>
        <dbReference type="ChEBI" id="CHEBI:37575"/>
        <dbReference type="ChEBI" id="CHEBI:58937"/>
        <dbReference type="ChEBI" id="CHEBI:456216"/>
        <dbReference type="EC" id="2.7.4.16"/>
    </reaction>
</comment>
<dbReference type="AlphaFoldDB" id="A0A6S6UAE8"/>
<dbReference type="EC" id="2.7.4.16" evidence="2"/>
<keyword evidence="2 5" id="KW-0808">Transferase</keyword>
<reference evidence="5" key="1">
    <citation type="submission" date="2020-01" db="EMBL/GenBank/DDBJ databases">
        <authorList>
            <person name="Meier V. D."/>
            <person name="Meier V D."/>
        </authorList>
    </citation>
    <scope>NUCLEOTIDE SEQUENCE</scope>
    <source>
        <strain evidence="5">HLG_WM_MAG_07</strain>
    </source>
</reference>
<sequence>MSSEFTLINDYFHWDTRHPSVLMGVGDDAAILQPPEKKHLIVSSDTFIEGVHFPKGTAAHAIGHKALAVNLSDLAAMGADPAWFTLALTLPEVDDTWLHDFSSGLKELANQFSIDLVGGDTTRGSLSITITAIGFADEKQVLQRSTAVAGDSIYVTGELGAAAAGLAHLQERVQLDERTAEQCQQQLDYPIPRNAESVIIRKFASSCIDISDGFLADLQHILDASELGAVIQLQDLPIMKSLKSYDSTEIQNFALRGGDDYELLFTIPETNVDAFEQAIQQSNMMCYCVGHIDAAIHGIQSDNQQVLSATGYNHFNENTS</sequence>
<keyword evidence="2" id="KW-0460">Magnesium</keyword>
<comment type="caution">
    <text evidence="2">Lacks conserved residue(s) required for the propagation of feature annotation.</text>
</comment>
<dbReference type="GO" id="GO:0000287">
    <property type="term" value="F:magnesium ion binding"/>
    <property type="evidence" value="ECO:0007669"/>
    <property type="project" value="UniProtKB-UniRule"/>
</dbReference>
<protein>
    <recommendedName>
        <fullName evidence="2">Thiamine-monophosphate kinase</fullName>
        <shortName evidence="2">TMP kinase</shortName>
        <shortName evidence="2">Thiamine-phosphate kinase</shortName>
        <ecNumber evidence="2">2.7.4.16</ecNumber>
    </recommendedName>
</protein>
<dbReference type="Pfam" id="PF02769">
    <property type="entry name" value="AIRS_C"/>
    <property type="match status" value="1"/>
</dbReference>
<feature type="domain" description="PurM-like C-terminal" evidence="4">
    <location>
        <begin position="149"/>
        <end position="294"/>
    </location>
</feature>
<dbReference type="SUPFAM" id="SSF56042">
    <property type="entry name" value="PurM C-terminal domain-like"/>
    <property type="match status" value="1"/>
</dbReference>
<feature type="binding site" evidence="2">
    <location>
        <position position="45"/>
    </location>
    <ligand>
        <name>Mg(2+)</name>
        <dbReference type="ChEBI" id="CHEBI:18420"/>
        <label>2</label>
    </ligand>
</feature>
<feature type="domain" description="PurM-like N-terminal" evidence="3">
    <location>
        <begin position="26"/>
        <end position="135"/>
    </location>
</feature>
<dbReference type="PANTHER" id="PTHR30270">
    <property type="entry name" value="THIAMINE-MONOPHOSPHATE KINASE"/>
    <property type="match status" value="1"/>
</dbReference>
<dbReference type="NCBIfam" id="TIGR01379">
    <property type="entry name" value="thiL"/>
    <property type="match status" value="1"/>
</dbReference>
<evidence type="ECO:0000259" key="3">
    <source>
        <dbReference type="Pfam" id="PF00586"/>
    </source>
</evidence>
<dbReference type="HAMAP" id="MF_02128">
    <property type="entry name" value="TMP_kinase"/>
    <property type="match status" value="1"/>
</dbReference>
<dbReference type="InterPro" id="IPR036676">
    <property type="entry name" value="PurM-like_C_sf"/>
</dbReference>
<feature type="binding site" evidence="2">
    <location>
        <position position="43"/>
    </location>
    <ligand>
        <name>Mg(2+)</name>
        <dbReference type="ChEBI" id="CHEBI:18420"/>
        <label>4</label>
    </ligand>
</feature>
<name>A0A6S6UAE8_9GAMM</name>
<feature type="binding site" evidence="2">
    <location>
        <position position="211"/>
    </location>
    <ligand>
        <name>ATP</name>
        <dbReference type="ChEBI" id="CHEBI:30616"/>
    </ligand>
</feature>
<evidence type="ECO:0000259" key="4">
    <source>
        <dbReference type="Pfam" id="PF02769"/>
    </source>
</evidence>
<dbReference type="InterPro" id="IPR010918">
    <property type="entry name" value="PurM-like_C_dom"/>
</dbReference>
<dbReference type="EMBL" id="CACVAY010000139">
    <property type="protein sequence ID" value="CAA6827247.1"/>
    <property type="molecule type" value="Genomic_DNA"/>
</dbReference>
<dbReference type="GO" id="GO:0009229">
    <property type="term" value="P:thiamine diphosphate biosynthetic process"/>
    <property type="evidence" value="ECO:0007669"/>
    <property type="project" value="UniProtKB-UniRule"/>
</dbReference>
<comment type="function">
    <text evidence="2">Catalyzes the ATP-dependent phosphorylation of thiamine-monophosphate (TMP) to form thiamine-pyrophosphate (TPP), the active form of vitamin B1.</text>
</comment>
<keyword evidence="1 2" id="KW-0784">Thiamine biosynthesis</keyword>
<feature type="binding site" evidence="2">
    <location>
        <position position="28"/>
    </location>
    <ligand>
        <name>Mg(2+)</name>
        <dbReference type="ChEBI" id="CHEBI:18420"/>
        <label>4</label>
    </ligand>
</feature>
<feature type="binding site" evidence="2">
    <location>
        <position position="44"/>
    </location>
    <ligand>
        <name>Mg(2+)</name>
        <dbReference type="ChEBI" id="CHEBI:18420"/>
        <label>1</label>
    </ligand>
</feature>
<feature type="binding site" evidence="2">
    <location>
        <position position="52"/>
    </location>
    <ligand>
        <name>substrate</name>
    </ligand>
</feature>
<feature type="binding site" evidence="2">
    <location>
        <position position="73"/>
    </location>
    <ligand>
        <name>Mg(2+)</name>
        <dbReference type="ChEBI" id="CHEBI:18420"/>
        <label>4</label>
    </ligand>
</feature>
<dbReference type="PIRSF" id="PIRSF005303">
    <property type="entry name" value="Thiam_monoph_kin"/>
    <property type="match status" value="1"/>
</dbReference>
<feature type="binding site" evidence="2">
    <location>
        <position position="45"/>
    </location>
    <ligand>
        <name>Mg(2+)</name>
        <dbReference type="ChEBI" id="CHEBI:18420"/>
        <label>1</label>
    </ligand>
</feature>
<dbReference type="CDD" id="cd02194">
    <property type="entry name" value="ThiL"/>
    <property type="match status" value="1"/>
</dbReference>